<dbReference type="RefSeq" id="XP_003013028.1">
    <property type="nucleotide sequence ID" value="XM_003012982.1"/>
</dbReference>
<dbReference type="HOGENOM" id="CLU_2757294_0_0_1"/>
<comment type="caution">
    <text evidence="2">The sequence shown here is derived from an EMBL/GenBank/DDBJ whole genome shotgun (WGS) entry which is preliminary data.</text>
</comment>
<name>D4AWK7_ARTBC</name>
<keyword evidence="3" id="KW-1185">Reference proteome</keyword>
<feature type="compositionally biased region" description="Basic and acidic residues" evidence="1">
    <location>
        <begin position="38"/>
        <end position="53"/>
    </location>
</feature>
<evidence type="ECO:0000256" key="1">
    <source>
        <dbReference type="SAM" id="MobiDB-lite"/>
    </source>
</evidence>
<proteinExistence type="predicted"/>
<sequence>MRLVYNGVQGGREECSFGAGDGSKRARQSTAEEEEKKEEEQQPRRRRRREEEKKKKKKNLQKRKGKDGAG</sequence>
<reference evidence="3" key="1">
    <citation type="journal article" date="2011" name="Genome Biol.">
        <title>Comparative and functional genomics provide insights into the pathogenicity of dermatophytic fungi.</title>
        <authorList>
            <person name="Burmester A."/>
            <person name="Shelest E."/>
            <person name="Gloeckner G."/>
            <person name="Heddergott C."/>
            <person name="Schindler S."/>
            <person name="Staib P."/>
            <person name="Heidel A."/>
            <person name="Felder M."/>
            <person name="Petzold A."/>
            <person name="Szafranski K."/>
            <person name="Feuermann M."/>
            <person name="Pedruzzi I."/>
            <person name="Priebe S."/>
            <person name="Groth M."/>
            <person name="Winkler R."/>
            <person name="Li W."/>
            <person name="Kniemeyer O."/>
            <person name="Schroeckh V."/>
            <person name="Hertweck C."/>
            <person name="Hube B."/>
            <person name="White T.C."/>
            <person name="Platzer M."/>
            <person name="Guthke R."/>
            <person name="Heitman J."/>
            <person name="Woestemeyer J."/>
            <person name="Zipfel P.F."/>
            <person name="Monod M."/>
            <person name="Brakhage A.A."/>
        </authorList>
    </citation>
    <scope>NUCLEOTIDE SEQUENCE [LARGE SCALE GENOMIC DNA]</scope>
    <source>
        <strain evidence="3">ATCC MYA-4681 / CBS 112371</strain>
    </source>
</reference>
<dbReference type="EMBL" id="ABSU01000015">
    <property type="protein sequence ID" value="EFE32388.1"/>
    <property type="molecule type" value="Genomic_DNA"/>
</dbReference>
<evidence type="ECO:0000313" key="3">
    <source>
        <dbReference type="Proteomes" id="UP000008866"/>
    </source>
</evidence>
<dbReference type="AlphaFoldDB" id="D4AWK7"/>
<accession>D4AWK7</accession>
<feature type="region of interest" description="Disordered" evidence="1">
    <location>
        <begin position="1"/>
        <end position="70"/>
    </location>
</feature>
<protein>
    <submittedName>
        <fullName evidence="2">Uncharacterized protein</fullName>
    </submittedName>
</protein>
<feature type="compositionally biased region" description="Basic residues" evidence="1">
    <location>
        <begin position="54"/>
        <end position="70"/>
    </location>
</feature>
<gene>
    <name evidence="2" type="ORF">ARB_00573</name>
</gene>
<evidence type="ECO:0000313" key="2">
    <source>
        <dbReference type="EMBL" id="EFE32388.1"/>
    </source>
</evidence>
<dbReference type="KEGG" id="abe:ARB_00573"/>
<dbReference type="Proteomes" id="UP000008866">
    <property type="component" value="Unassembled WGS sequence"/>
</dbReference>
<organism evidence="2 3">
    <name type="scientific">Arthroderma benhamiae (strain ATCC MYA-4681 / CBS 112371)</name>
    <name type="common">Trichophyton mentagrophytes</name>
    <dbReference type="NCBI Taxonomy" id="663331"/>
    <lineage>
        <taxon>Eukaryota</taxon>
        <taxon>Fungi</taxon>
        <taxon>Dikarya</taxon>
        <taxon>Ascomycota</taxon>
        <taxon>Pezizomycotina</taxon>
        <taxon>Eurotiomycetes</taxon>
        <taxon>Eurotiomycetidae</taxon>
        <taxon>Onygenales</taxon>
        <taxon>Arthrodermataceae</taxon>
        <taxon>Trichophyton</taxon>
    </lineage>
</organism>
<dbReference type="GeneID" id="9523108"/>